<feature type="active site" evidence="5">
    <location>
        <position position="314"/>
    </location>
</feature>
<evidence type="ECO:0000313" key="8">
    <source>
        <dbReference type="EMBL" id="SAL27682.1"/>
    </source>
</evidence>
<accession>A0A658QW01</accession>
<evidence type="ECO:0000313" key="9">
    <source>
        <dbReference type="Proteomes" id="UP000198263"/>
    </source>
</evidence>
<evidence type="ECO:0000256" key="1">
    <source>
        <dbReference type="ARBA" id="ARBA00011881"/>
    </source>
</evidence>
<dbReference type="Pfam" id="PF00171">
    <property type="entry name" value="Aldedh"/>
    <property type="match status" value="1"/>
</dbReference>
<dbReference type="CDD" id="cd07130">
    <property type="entry name" value="ALDH_F7_AASADH"/>
    <property type="match status" value="1"/>
</dbReference>
<evidence type="ECO:0000259" key="7">
    <source>
        <dbReference type="Pfam" id="PF00171"/>
    </source>
</evidence>
<protein>
    <recommendedName>
        <fullName evidence="4">aldehyde dehydrogenase (NAD(+))</fullName>
        <ecNumber evidence="4">1.2.1.3</ecNumber>
    </recommendedName>
</protein>
<dbReference type="GO" id="GO:0004029">
    <property type="term" value="F:aldehyde dehydrogenase (NAD+) activity"/>
    <property type="evidence" value="ECO:0007669"/>
    <property type="project" value="UniProtKB-EC"/>
</dbReference>
<keyword evidence="3" id="KW-0520">NAD</keyword>
<dbReference type="PANTHER" id="PTHR43521:SF1">
    <property type="entry name" value="ALPHA-AMINOADIPIC SEMIALDEHYDE DEHYDROGENASE"/>
    <property type="match status" value="1"/>
</dbReference>
<dbReference type="InterPro" id="IPR044638">
    <property type="entry name" value="ALDH7A1-like"/>
</dbReference>
<sequence>MFPIITSAKRALRPGLACVFIRENPNIGRIVSGENDAYSLSDQRKVSHQKHAKPLQLLENLIVDVQSILSDLGIADLVADGDIAATSPITGDVIGRVKRHTSAQVDATLTQARTAFTAWRNVPAPRRGELVRLLGNRLREKKAALGRLVSLEAGKILQEGLGEVQEMIDICDFAVGLSRQLYGLTIASERPGHRMAETWHPFGVCTIISAFNFPVAVWSWNAALALVCGNAVIWKPSEKTPLTALAVDRILSDAIDEFGDAPEGLASVIIGDRDVGAQLVADKRSDIVSATGSTEMGRAVGVEVARRFGRSILELGGNNAGIVSQSANRDLALRGILFSAVGTAGQRCTSLRRLFVHDSIYDDTVARLKDLYAKVPVGNPLKDGVLMGPLIDVQAFARMQDAIEQAKGEGGKVFGGERVPVEGCEGGYYVRPALVEMPAQSDVVLKETFAPILYVMRYTDFDDAIAANNAAVHGLSSCAFTTDLREAERFLSASGSDCGIANVNIGPSGAEIGGAFGGEKETGGGRESGSDAWKAYMRRATNTINYSSALPLAQGIDFNLG</sequence>
<dbReference type="PANTHER" id="PTHR43521">
    <property type="entry name" value="ALPHA-AMINOADIPIC SEMIALDEHYDE DEHYDROGENASE"/>
    <property type="match status" value="1"/>
</dbReference>
<dbReference type="Proteomes" id="UP000198263">
    <property type="component" value="Unassembled WGS sequence"/>
</dbReference>
<dbReference type="InterPro" id="IPR016163">
    <property type="entry name" value="Ald_DH_C"/>
</dbReference>
<dbReference type="Gene3D" id="3.40.605.10">
    <property type="entry name" value="Aldehyde Dehydrogenase, Chain A, domain 1"/>
    <property type="match status" value="1"/>
</dbReference>
<reference evidence="8 9" key="1">
    <citation type="submission" date="2016-01" db="EMBL/GenBank/DDBJ databases">
        <authorList>
            <person name="Peeters C."/>
        </authorList>
    </citation>
    <scope>NUCLEOTIDE SEQUENCE [LARGE SCALE GENOMIC DNA]</scope>
    <source>
        <strain evidence="8">LMG 29315</strain>
    </source>
</reference>
<evidence type="ECO:0000256" key="4">
    <source>
        <dbReference type="ARBA" id="ARBA00024226"/>
    </source>
</evidence>
<dbReference type="Gene3D" id="3.40.309.10">
    <property type="entry name" value="Aldehyde Dehydrogenase, Chain A, domain 2"/>
    <property type="match status" value="1"/>
</dbReference>
<name>A0A658QW01_9BURK</name>
<organism evidence="8 9">
    <name type="scientific">Caballeronia concitans</name>
    <dbReference type="NCBI Taxonomy" id="1777133"/>
    <lineage>
        <taxon>Bacteria</taxon>
        <taxon>Pseudomonadati</taxon>
        <taxon>Pseudomonadota</taxon>
        <taxon>Betaproteobacteria</taxon>
        <taxon>Burkholderiales</taxon>
        <taxon>Burkholderiaceae</taxon>
        <taxon>Caballeronia</taxon>
    </lineage>
</organism>
<dbReference type="AlphaFoldDB" id="A0A658QW01"/>
<dbReference type="SUPFAM" id="SSF53720">
    <property type="entry name" value="ALDH-like"/>
    <property type="match status" value="1"/>
</dbReference>
<keyword evidence="9" id="KW-1185">Reference proteome</keyword>
<dbReference type="EMBL" id="FCNV02000003">
    <property type="protein sequence ID" value="SAL27682.1"/>
    <property type="molecule type" value="Genomic_DNA"/>
</dbReference>
<evidence type="ECO:0000256" key="2">
    <source>
        <dbReference type="ARBA" id="ARBA00023002"/>
    </source>
</evidence>
<proteinExistence type="inferred from homology"/>
<keyword evidence="2 6" id="KW-0560">Oxidoreductase</keyword>
<comment type="caution">
    <text evidence="8">The sequence shown here is derived from an EMBL/GenBank/DDBJ whole genome shotgun (WGS) entry which is preliminary data.</text>
</comment>
<dbReference type="InterPro" id="IPR016161">
    <property type="entry name" value="Ald_DH/histidinol_DH"/>
</dbReference>
<dbReference type="EC" id="1.2.1.3" evidence="4"/>
<dbReference type="PROSITE" id="PS00687">
    <property type="entry name" value="ALDEHYDE_DEHYDR_GLU"/>
    <property type="match status" value="1"/>
</dbReference>
<evidence type="ECO:0000256" key="5">
    <source>
        <dbReference type="PROSITE-ProRule" id="PRU10007"/>
    </source>
</evidence>
<comment type="subunit">
    <text evidence="1">Homotetramer.</text>
</comment>
<gene>
    <name evidence="8" type="ORF">AWB72_02208</name>
</gene>
<evidence type="ECO:0000256" key="3">
    <source>
        <dbReference type="ARBA" id="ARBA00023027"/>
    </source>
</evidence>
<dbReference type="InterPro" id="IPR015590">
    <property type="entry name" value="Aldehyde_DH_dom"/>
</dbReference>
<dbReference type="InterPro" id="IPR016162">
    <property type="entry name" value="Ald_DH_N"/>
</dbReference>
<feature type="domain" description="Aldehyde dehydrogenase" evidence="7">
    <location>
        <begin position="82"/>
        <end position="539"/>
    </location>
</feature>
<comment type="similarity">
    <text evidence="6">Belongs to the aldehyde dehydrogenase family.</text>
</comment>
<dbReference type="InterPro" id="IPR029510">
    <property type="entry name" value="Ald_DH_CS_GLU"/>
</dbReference>
<evidence type="ECO:0000256" key="6">
    <source>
        <dbReference type="RuleBase" id="RU003345"/>
    </source>
</evidence>